<dbReference type="PaxDb" id="65489-OBART12G17630.1"/>
<reference evidence="1" key="1">
    <citation type="journal article" date="2009" name="Rice">
        <title>De Novo Next Generation Sequencing of Plant Genomes.</title>
        <authorList>
            <person name="Rounsley S."/>
            <person name="Marri P.R."/>
            <person name="Yu Y."/>
            <person name="He R."/>
            <person name="Sisneros N."/>
            <person name="Goicoechea J.L."/>
            <person name="Lee S.J."/>
            <person name="Angelova A."/>
            <person name="Kudrna D."/>
            <person name="Luo M."/>
            <person name="Affourtit J."/>
            <person name="Desany B."/>
            <person name="Knight J."/>
            <person name="Niazi F."/>
            <person name="Egholm M."/>
            <person name="Wing R.A."/>
        </authorList>
    </citation>
    <scope>NUCLEOTIDE SEQUENCE [LARGE SCALE GENOMIC DNA]</scope>
    <source>
        <strain evidence="1">cv. IRGC 105608</strain>
    </source>
</reference>
<evidence type="ECO:0000313" key="1">
    <source>
        <dbReference type="EnsemblPlants" id="OBART12G17630.1"/>
    </source>
</evidence>
<name>A0A0D3HWB4_9ORYZ</name>
<sequence>MARLARSRLAEGRRSGEAEATCYRCWEGGIRVGATNHGSRDAEGPKQKPSLVFHWVGSGYTFGRGNLPGGTVEVPLCLSAKISG</sequence>
<organism evidence="1">
    <name type="scientific">Oryza barthii</name>
    <dbReference type="NCBI Taxonomy" id="65489"/>
    <lineage>
        <taxon>Eukaryota</taxon>
        <taxon>Viridiplantae</taxon>
        <taxon>Streptophyta</taxon>
        <taxon>Embryophyta</taxon>
        <taxon>Tracheophyta</taxon>
        <taxon>Spermatophyta</taxon>
        <taxon>Magnoliopsida</taxon>
        <taxon>Liliopsida</taxon>
        <taxon>Poales</taxon>
        <taxon>Poaceae</taxon>
        <taxon>BOP clade</taxon>
        <taxon>Oryzoideae</taxon>
        <taxon>Oryzeae</taxon>
        <taxon>Oryzinae</taxon>
        <taxon>Oryza</taxon>
    </lineage>
</organism>
<dbReference type="HOGENOM" id="CLU_2531166_0_0_1"/>
<evidence type="ECO:0000313" key="2">
    <source>
        <dbReference type="Proteomes" id="UP000026960"/>
    </source>
</evidence>
<dbReference type="AlphaFoldDB" id="A0A0D3HWB4"/>
<dbReference type="Gramene" id="OBART12G17630.1">
    <property type="protein sequence ID" value="OBART12G17630.1"/>
    <property type="gene ID" value="OBART12G17630"/>
</dbReference>
<keyword evidence="2" id="KW-1185">Reference proteome</keyword>
<proteinExistence type="predicted"/>
<dbReference type="EnsemblPlants" id="OBART12G17630.1">
    <property type="protein sequence ID" value="OBART12G17630.1"/>
    <property type="gene ID" value="OBART12G17630"/>
</dbReference>
<protein>
    <submittedName>
        <fullName evidence="1">Uncharacterized protein</fullName>
    </submittedName>
</protein>
<dbReference type="Proteomes" id="UP000026960">
    <property type="component" value="Chromosome 12"/>
</dbReference>
<reference evidence="1" key="2">
    <citation type="submission" date="2015-03" db="UniProtKB">
        <authorList>
            <consortium name="EnsemblPlants"/>
        </authorList>
    </citation>
    <scope>IDENTIFICATION</scope>
</reference>
<accession>A0A0D3HWB4</accession>